<dbReference type="RefSeq" id="WP_114983901.1">
    <property type="nucleotide sequence ID" value="NZ_CP027806.1"/>
</dbReference>
<dbReference type="Pfam" id="PF12224">
    <property type="entry name" value="Amidoligase_2"/>
    <property type="match status" value="1"/>
</dbReference>
<dbReference type="InterPro" id="IPR022025">
    <property type="entry name" value="Amidoligase_2"/>
</dbReference>
<dbReference type="EMBL" id="CP027806">
    <property type="protein sequence ID" value="AXJ00626.1"/>
    <property type="molecule type" value="Genomic_DNA"/>
</dbReference>
<name>A0A345UJH4_9BACT</name>
<dbReference type="AlphaFoldDB" id="A0A345UJH4"/>
<proteinExistence type="predicted"/>
<evidence type="ECO:0000313" key="1">
    <source>
        <dbReference type="EMBL" id="AXJ00626.1"/>
    </source>
</evidence>
<dbReference type="GO" id="GO:0016874">
    <property type="term" value="F:ligase activity"/>
    <property type="evidence" value="ECO:0007669"/>
    <property type="project" value="UniProtKB-KW"/>
</dbReference>
<accession>A0A345UJH4</accession>
<keyword evidence="2" id="KW-1185">Reference proteome</keyword>
<organism evidence="1 2">
    <name type="scientific">Cyclonatronum proteinivorum</name>
    <dbReference type="NCBI Taxonomy" id="1457365"/>
    <lineage>
        <taxon>Bacteria</taxon>
        <taxon>Pseudomonadati</taxon>
        <taxon>Balneolota</taxon>
        <taxon>Balneolia</taxon>
        <taxon>Balneolales</taxon>
        <taxon>Cyclonatronaceae</taxon>
        <taxon>Cyclonatronum</taxon>
    </lineage>
</organism>
<gene>
    <name evidence="1" type="ORF">CYPRO_1370</name>
</gene>
<evidence type="ECO:0000313" key="2">
    <source>
        <dbReference type="Proteomes" id="UP000254808"/>
    </source>
</evidence>
<dbReference type="KEGG" id="cprv:CYPRO_1370"/>
<keyword evidence="1" id="KW-0436">Ligase</keyword>
<dbReference type="OrthoDB" id="5597599at2"/>
<sequence>MKESPYKTNYEGAPRRMGVELEFSGLNLQEISETITGLYGGEIEYLGKYVSKVHTDTFEEAGPFEVELDASLLKDGKMRGYLDKISMGQEKLAEKVEELIADSAMEFVPMEIVSPPILTTELPELERLRDALQKQAVEGTRSSVFNAFGLHLNPELPSFEPDEIRDFLRAFILMYDWLEERHDVDTTRHITPYIDPFPKKYARVIMQPDYAPDLSTLIDDYLTHNPTRNRPLDMLPLFTHLDEKRVTDVVDDGLTSSRPTFHYRLPNCDISNPDWRFKDEWNKWVVVERVASNKEKLARLTESYFEYLEKPGKRFLDVISKQLTNLFS</sequence>
<dbReference type="Proteomes" id="UP000254808">
    <property type="component" value="Chromosome"/>
</dbReference>
<reference evidence="1 2" key="1">
    <citation type="submission" date="2018-03" db="EMBL/GenBank/DDBJ databases">
        <title>Phenotypic and genomic properties of Cyclonatronum proteinivorum gen. nov., sp. nov., a haloalkaliphilic bacteroidete from soda lakes possessing Na+-translocating rhodopsin.</title>
        <authorList>
            <person name="Toshchakov S.V."/>
            <person name="Korzhenkov A."/>
            <person name="Samarov N.I."/>
            <person name="Kublanov I.V."/>
            <person name="Muntyan M.S."/>
            <person name="Sorokin D.Y."/>
        </authorList>
    </citation>
    <scope>NUCLEOTIDE SEQUENCE [LARGE SCALE GENOMIC DNA]</scope>
    <source>
        <strain evidence="1 2">Omega</strain>
    </source>
</reference>
<protein>
    <submittedName>
        <fullName evidence="1">Amidoligase enzyme</fullName>
    </submittedName>
</protein>